<keyword evidence="3" id="KW-0809">Transit peptide</keyword>
<keyword evidence="10" id="KW-1185">Reference proteome</keyword>
<keyword evidence="4" id="KW-0408">Iron</keyword>
<dbReference type="GO" id="GO:0005763">
    <property type="term" value="C:mitochondrial small ribosomal subunit"/>
    <property type="evidence" value="ECO:0007669"/>
    <property type="project" value="TreeGrafter"/>
</dbReference>
<keyword evidence="9" id="KW-0689">Ribosomal protein</keyword>
<feature type="region of interest" description="Disordered" evidence="8">
    <location>
        <begin position="559"/>
        <end position="595"/>
    </location>
</feature>
<dbReference type="Pfam" id="PF09243">
    <property type="entry name" value="Rsm22"/>
    <property type="match status" value="2"/>
</dbReference>
<dbReference type="EMBL" id="CP119918">
    <property type="protein sequence ID" value="WFD15678.1"/>
    <property type="molecule type" value="Genomic_DNA"/>
</dbReference>
<keyword evidence="9" id="KW-0687">Ribonucleoprotein</keyword>
<dbReference type="GO" id="GO:0046872">
    <property type="term" value="F:metal ion binding"/>
    <property type="evidence" value="ECO:0007669"/>
    <property type="project" value="UniProtKB-KW"/>
</dbReference>
<comment type="function">
    <text evidence="7">Mitochondrial ribosome (mitoribosome) assembly factor. Binds at the interface of the head and body domains of the mitochondrial small ribosomal subunit (mt-SSU), occluding the mRNA channel and preventing compaction of the head domain towards the body. Probable inactive methyltransferase: retains the characteristic folding and ability to bind S-adenosyl-L-methionine, but it probably lost its methyltransferase activity.</text>
</comment>
<dbReference type="GO" id="GO:0008168">
    <property type="term" value="F:methyltransferase activity"/>
    <property type="evidence" value="ECO:0007669"/>
    <property type="project" value="InterPro"/>
</dbReference>
<sequence length="603" mass="66604">MHASLWWRRVATAAAEPRRTPKASELAHAAAMSAAIGHETTEPLDPTLRYAFLRHTEAEASATRQRLSPAARLGSSKVHGNAIVSMPASLHTRLSAMIRASHKEQLRRDAEHVAQLERRASHDDRTGLALRASQHFVQHLPRQRAVPLFLATQFPARYAVLVRVLDEARRRLAAPHGASAWYPTHLVDFCAHTSEALWAYDHVFGARHLREYVAEARHSTLLKALVELQDDEAWSHVRTVFRVRGDKPHVHREAPRDDSLPTRLGLHAYGLSSAASDTAREREVLRMWKSEADVLVLVEEATPRGFACLAAARSQLLSMGRASTTPCHVVAPCPHDQACPLVSDSPASRKAPSMCAYTQLFHMPPFMRATTQQHRGDAATSYCYLVVQRGHRPSLDASAAAWTLRVPEPLQPHVPRSVQRLAESARTGVLDSLRSGRELDADETPDATDACTSALEDAGIDEHRVMQTDAYAWPRLLRPPLKKGGHVTMDACCASGDLRRFTLPRSAGRQAYQDARKALHGELYAHMHAGSRTSTSVPASASSPDEYVRLGPDAQWEAKTHGRVSKRVSSHAPKHRLADLDHATRTTRQPSRGDLEALLALDS</sequence>
<dbReference type="PANTHER" id="PTHR13184">
    <property type="entry name" value="37S RIBOSOMAL PROTEIN S22"/>
    <property type="match status" value="1"/>
</dbReference>
<dbReference type="Proteomes" id="UP001217582">
    <property type="component" value="Chromosome 3"/>
</dbReference>
<keyword evidence="2" id="KW-0479">Metal-binding</keyword>
<evidence type="ECO:0000256" key="2">
    <source>
        <dbReference type="ARBA" id="ARBA00022723"/>
    </source>
</evidence>
<comment type="subcellular location">
    <subcellularLocation>
        <location evidence="1">Mitochondrion</location>
    </subcellularLocation>
</comment>
<evidence type="ECO:0000256" key="8">
    <source>
        <dbReference type="SAM" id="MobiDB-lite"/>
    </source>
</evidence>
<evidence type="ECO:0000256" key="4">
    <source>
        <dbReference type="ARBA" id="ARBA00023004"/>
    </source>
</evidence>
<dbReference type="InterPro" id="IPR015324">
    <property type="entry name" value="Ribosomal_Rsm22-like"/>
</dbReference>
<dbReference type="InterPro" id="IPR052571">
    <property type="entry name" value="Mt_RNA_Methyltransferase"/>
</dbReference>
<reference evidence="9 10" key="1">
    <citation type="submission" date="2023-03" db="EMBL/GenBank/DDBJ databases">
        <title>Mating type loci evolution in Malassezia.</title>
        <authorList>
            <person name="Coelho M.A."/>
        </authorList>
    </citation>
    <scope>NUCLEOTIDE SEQUENCE [LARGE SCALE GENOMIC DNA]</scope>
    <source>
        <strain evidence="9 10">CBS 13387</strain>
    </source>
</reference>
<dbReference type="PANTHER" id="PTHR13184:SF5">
    <property type="entry name" value="METHYLTRANSFERASE-LIKE PROTEIN 17, MITOCHONDRIAL"/>
    <property type="match status" value="1"/>
</dbReference>
<evidence type="ECO:0000313" key="10">
    <source>
        <dbReference type="Proteomes" id="UP001217582"/>
    </source>
</evidence>
<evidence type="ECO:0000256" key="7">
    <source>
        <dbReference type="ARBA" id="ARBA00045681"/>
    </source>
</evidence>
<evidence type="ECO:0000256" key="6">
    <source>
        <dbReference type="ARBA" id="ARBA00023128"/>
    </source>
</evidence>
<evidence type="ECO:0000256" key="3">
    <source>
        <dbReference type="ARBA" id="ARBA00022946"/>
    </source>
</evidence>
<keyword evidence="6" id="KW-0496">Mitochondrion</keyword>
<evidence type="ECO:0000313" key="9">
    <source>
        <dbReference type="EMBL" id="WFD15678.1"/>
    </source>
</evidence>
<proteinExistence type="predicted"/>
<feature type="compositionally biased region" description="Basic residues" evidence="8">
    <location>
        <begin position="561"/>
        <end position="575"/>
    </location>
</feature>
<gene>
    <name evidence="9" type="primary">RSM22</name>
    <name evidence="9" type="ORF">MARU1_001700</name>
</gene>
<protein>
    <submittedName>
        <fullName evidence="9">37S ribosomal protein S22</fullName>
    </submittedName>
</protein>
<evidence type="ECO:0000256" key="5">
    <source>
        <dbReference type="ARBA" id="ARBA00023014"/>
    </source>
</evidence>
<dbReference type="GO" id="GO:0003735">
    <property type="term" value="F:structural constituent of ribosome"/>
    <property type="evidence" value="ECO:0007669"/>
    <property type="project" value="TreeGrafter"/>
</dbReference>
<accession>A0AAJ5Z2E7</accession>
<dbReference type="GO" id="GO:0006412">
    <property type="term" value="P:translation"/>
    <property type="evidence" value="ECO:0007669"/>
    <property type="project" value="InterPro"/>
</dbReference>
<dbReference type="AlphaFoldDB" id="A0AAJ5Z2E7"/>
<name>A0AAJ5Z2E7_9BASI</name>
<dbReference type="GO" id="GO:0051536">
    <property type="term" value="F:iron-sulfur cluster binding"/>
    <property type="evidence" value="ECO:0007669"/>
    <property type="project" value="UniProtKB-KW"/>
</dbReference>
<organism evidence="9 10">
    <name type="scientific">Malassezia arunalokei</name>
    <dbReference type="NCBI Taxonomy" id="1514897"/>
    <lineage>
        <taxon>Eukaryota</taxon>
        <taxon>Fungi</taxon>
        <taxon>Dikarya</taxon>
        <taxon>Basidiomycota</taxon>
        <taxon>Ustilaginomycotina</taxon>
        <taxon>Malasseziomycetes</taxon>
        <taxon>Malasseziales</taxon>
        <taxon>Malasseziaceae</taxon>
        <taxon>Malassezia</taxon>
    </lineage>
</organism>
<evidence type="ECO:0000256" key="1">
    <source>
        <dbReference type="ARBA" id="ARBA00004173"/>
    </source>
</evidence>
<keyword evidence="5" id="KW-0411">Iron-sulfur</keyword>